<proteinExistence type="predicted"/>
<name>A0A395N2N4_9HYPO</name>
<feature type="chain" id="PRO_5017342664" evidence="1">
    <location>
        <begin position="21"/>
        <end position="169"/>
    </location>
</feature>
<accession>A0A395N2N4</accession>
<keyword evidence="3" id="KW-1185">Reference proteome</keyword>
<sequence>MLTTTVLSSSLLALAATVQSFKFTGPSASEPLDLSKEIIITWSQGNSSEQNKLPPTFSLDWDSKPDELHNFGVELEPSFNASAGQYKWTPGEYTFKTLKPYAENLAKEKRFWFKAYFRNESDVGDVLYEATSEKYTITGLEGVVTNGGKTVGFEWGVLACGLATVGLML</sequence>
<reference evidence="2 3" key="1">
    <citation type="journal article" date="2018" name="PLoS Pathog.">
        <title>Evolution of structural diversity of trichothecenes, a family of toxins produced by plant pathogenic and entomopathogenic fungi.</title>
        <authorList>
            <person name="Proctor R.H."/>
            <person name="McCormick S.P."/>
            <person name="Kim H.S."/>
            <person name="Cardoza R.E."/>
            <person name="Stanley A.M."/>
            <person name="Lindo L."/>
            <person name="Kelly A."/>
            <person name="Brown D.W."/>
            <person name="Lee T."/>
            <person name="Vaughan M.M."/>
            <person name="Alexander N.J."/>
            <person name="Busman M."/>
            <person name="Gutierrez S."/>
        </authorList>
    </citation>
    <scope>NUCLEOTIDE SEQUENCE [LARGE SCALE GENOMIC DNA]</scope>
    <source>
        <strain evidence="2 3">NRRL 13405</strain>
    </source>
</reference>
<dbReference type="EMBL" id="PXXK01000028">
    <property type="protein sequence ID" value="RFN54386.1"/>
    <property type="molecule type" value="Genomic_DNA"/>
</dbReference>
<dbReference type="Proteomes" id="UP000265631">
    <property type="component" value="Unassembled WGS sequence"/>
</dbReference>
<comment type="caution">
    <text evidence="2">The sequence shown here is derived from an EMBL/GenBank/DDBJ whole genome shotgun (WGS) entry which is preliminary data.</text>
</comment>
<evidence type="ECO:0000313" key="3">
    <source>
        <dbReference type="Proteomes" id="UP000265631"/>
    </source>
</evidence>
<evidence type="ECO:0000313" key="2">
    <source>
        <dbReference type="EMBL" id="RFN54386.1"/>
    </source>
</evidence>
<protein>
    <submittedName>
        <fullName evidence="2">Uncharacterized protein</fullName>
    </submittedName>
</protein>
<keyword evidence="1" id="KW-0732">Signal</keyword>
<dbReference type="AlphaFoldDB" id="A0A395N2N4"/>
<gene>
    <name evidence="2" type="ORF">FIE12Z_1513</name>
</gene>
<feature type="signal peptide" evidence="1">
    <location>
        <begin position="1"/>
        <end position="20"/>
    </location>
</feature>
<organism evidence="2 3">
    <name type="scientific">Fusarium flagelliforme</name>
    <dbReference type="NCBI Taxonomy" id="2675880"/>
    <lineage>
        <taxon>Eukaryota</taxon>
        <taxon>Fungi</taxon>
        <taxon>Dikarya</taxon>
        <taxon>Ascomycota</taxon>
        <taxon>Pezizomycotina</taxon>
        <taxon>Sordariomycetes</taxon>
        <taxon>Hypocreomycetidae</taxon>
        <taxon>Hypocreales</taxon>
        <taxon>Nectriaceae</taxon>
        <taxon>Fusarium</taxon>
        <taxon>Fusarium incarnatum-equiseti species complex</taxon>
    </lineage>
</organism>
<evidence type="ECO:0000256" key="1">
    <source>
        <dbReference type="SAM" id="SignalP"/>
    </source>
</evidence>